<dbReference type="SUPFAM" id="SSF52172">
    <property type="entry name" value="CheY-like"/>
    <property type="match status" value="1"/>
</dbReference>
<keyword evidence="3" id="KW-0805">Transcription regulation</keyword>
<dbReference type="PANTHER" id="PTHR32071">
    <property type="entry name" value="TRANSCRIPTIONAL REGULATORY PROTEIN"/>
    <property type="match status" value="1"/>
</dbReference>
<dbReference type="InterPro" id="IPR025944">
    <property type="entry name" value="Sigma_54_int_dom_CS"/>
</dbReference>
<evidence type="ECO:0000256" key="4">
    <source>
        <dbReference type="ARBA" id="ARBA00023125"/>
    </source>
</evidence>
<evidence type="ECO:0000259" key="7">
    <source>
        <dbReference type="PROSITE" id="PS50045"/>
    </source>
</evidence>
<accession>A0A6N2ZHU2</accession>
<dbReference type="AlphaFoldDB" id="A0A6N2ZHU2"/>
<dbReference type="Pfam" id="PF00158">
    <property type="entry name" value="Sigma54_activat"/>
    <property type="match status" value="1"/>
</dbReference>
<dbReference type="SMART" id="SM00382">
    <property type="entry name" value="AAA"/>
    <property type="match status" value="1"/>
</dbReference>
<dbReference type="InterPro" id="IPR025943">
    <property type="entry name" value="Sigma_54_int_dom_ATP-bd_2"/>
</dbReference>
<evidence type="ECO:0000256" key="2">
    <source>
        <dbReference type="ARBA" id="ARBA00022840"/>
    </source>
</evidence>
<sequence>MAAILIVEDDLTFATMLKTWLGKQGFQISTAGDLSKAHKFLEHQSYDLILSDLRLPEGDGLSLLDWMQKHGLVVPLIVMTSYADVQNAVNAMKQGACDYIAKPVQPAMLLEKIEDALSASSPTLSKKNTDSEEAQTGAEAHPAFLEGKSEAARQLYNYVALVAPTPLSVLINGASGTGKEYVAHRIHQLSKRADKPFVAIDCGAMLKELAASEFFGHVKGSFTGAVADKTGAFVEANGGTLFLDEVGNLSYDVQVQLLRAIQERKIRPVGSNQEIEVDVRLVCATNENLQQAISRGEFREDLYHRLNEFTLHMPSLKDRGEDILLFANFFLDQANKELERHIVGFDAPASEALLNYAWPGNLRELKNRVKRATLLAQDRLIHKTDLGEFNIINRGEEELPAATPFALHDKNTEKERILQALQTAHHNKARAARLLGIDRKTLYNKIKLYDIPQ</sequence>
<dbReference type="PANTHER" id="PTHR32071:SF81">
    <property type="entry name" value="PROPIONATE CATABOLISM OPERON REGULATORY PROTEIN"/>
    <property type="match status" value="1"/>
</dbReference>
<gene>
    <name evidence="9" type="primary">zraR_5</name>
    <name evidence="9" type="ORF">PCLFYP37_01128</name>
</gene>
<dbReference type="InterPro" id="IPR011006">
    <property type="entry name" value="CheY-like_superfamily"/>
</dbReference>
<evidence type="ECO:0000313" key="9">
    <source>
        <dbReference type="EMBL" id="VYT79109.1"/>
    </source>
</evidence>
<dbReference type="InterPro" id="IPR003593">
    <property type="entry name" value="AAA+_ATPase"/>
</dbReference>
<dbReference type="Gene3D" id="1.10.8.60">
    <property type="match status" value="1"/>
</dbReference>
<proteinExistence type="predicted"/>
<feature type="domain" description="Sigma-54 factor interaction" evidence="7">
    <location>
        <begin position="145"/>
        <end position="374"/>
    </location>
</feature>
<evidence type="ECO:0000256" key="1">
    <source>
        <dbReference type="ARBA" id="ARBA00022741"/>
    </source>
</evidence>
<dbReference type="PROSITE" id="PS50045">
    <property type="entry name" value="SIGMA54_INTERACT_4"/>
    <property type="match status" value="1"/>
</dbReference>
<dbReference type="Pfam" id="PF02954">
    <property type="entry name" value="HTH_8"/>
    <property type="match status" value="1"/>
</dbReference>
<keyword evidence="1" id="KW-0547">Nucleotide-binding</keyword>
<dbReference type="SUPFAM" id="SSF52540">
    <property type="entry name" value="P-loop containing nucleoside triphosphate hydrolases"/>
    <property type="match status" value="1"/>
</dbReference>
<dbReference type="InterPro" id="IPR009057">
    <property type="entry name" value="Homeodomain-like_sf"/>
</dbReference>
<feature type="domain" description="Response regulatory" evidence="8">
    <location>
        <begin position="3"/>
        <end position="117"/>
    </location>
</feature>
<organism evidence="9">
    <name type="scientific">Paraprevotella clara</name>
    <dbReference type="NCBI Taxonomy" id="454154"/>
    <lineage>
        <taxon>Bacteria</taxon>
        <taxon>Pseudomonadati</taxon>
        <taxon>Bacteroidota</taxon>
        <taxon>Bacteroidia</taxon>
        <taxon>Bacteroidales</taxon>
        <taxon>Prevotellaceae</taxon>
        <taxon>Paraprevotella</taxon>
    </lineage>
</organism>
<dbReference type="GO" id="GO:0043565">
    <property type="term" value="F:sequence-specific DNA binding"/>
    <property type="evidence" value="ECO:0007669"/>
    <property type="project" value="InterPro"/>
</dbReference>
<dbReference type="PROSITE" id="PS00688">
    <property type="entry name" value="SIGMA54_INTERACT_3"/>
    <property type="match status" value="1"/>
</dbReference>
<dbReference type="GO" id="GO:0006355">
    <property type="term" value="P:regulation of DNA-templated transcription"/>
    <property type="evidence" value="ECO:0007669"/>
    <property type="project" value="InterPro"/>
</dbReference>
<keyword evidence="4" id="KW-0238">DNA-binding</keyword>
<evidence type="ECO:0000256" key="6">
    <source>
        <dbReference type="PROSITE-ProRule" id="PRU00169"/>
    </source>
</evidence>
<keyword evidence="6" id="KW-0597">Phosphoprotein</keyword>
<dbReference type="Pfam" id="PF00072">
    <property type="entry name" value="Response_reg"/>
    <property type="match status" value="1"/>
</dbReference>
<dbReference type="CDD" id="cd00156">
    <property type="entry name" value="REC"/>
    <property type="match status" value="1"/>
</dbReference>
<dbReference type="SMART" id="SM00448">
    <property type="entry name" value="REC"/>
    <property type="match status" value="1"/>
</dbReference>
<dbReference type="Gene3D" id="3.40.50.2300">
    <property type="match status" value="1"/>
</dbReference>
<dbReference type="Gene3D" id="3.40.50.300">
    <property type="entry name" value="P-loop containing nucleotide triphosphate hydrolases"/>
    <property type="match status" value="1"/>
</dbReference>
<reference evidence="9" key="1">
    <citation type="submission" date="2019-11" db="EMBL/GenBank/DDBJ databases">
        <authorList>
            <person name="Feng L."/>
        </authorList>
    </citation>
    <scope>NUCLEOTIDE SEQUENCE</scope>
    <source>
        <strain evidence="9">PclaraLFYP37</strain>
    </source>
</reference>
<dbReference type="PROSITE" id="PS00676">
    <property type="entry name" value="SIGMA54_INTERACT_2"/>
    <property type="match status" value="1"/>
</dbReference>
<dbReference type="FunFam" id="3.40.50.300:FF:000006">
    <property type="entry name" value="DNA-binding transcriptional regulator NtrC"/>
    <property type="match status" value="1"/>
</dbReference>
<dbReference type="Gene3D" id="1.10.10.60">
    <property type="entry name" value="Homeodomain-like"/>
    <property type="match status" value="1"/>
</dbReference>
<dbReference type="RefSeq" id="WP_412441848.1">
    <property type="nucleotide sequence ID" value="NZ_CACRUT010000006.1"/>
</dbReference>
<dbReference type="Pfam" id="PF25601">
    <property type="entry name" value="AAA_lid_14"/>
    <property type="match status" value="1"/>
</dbReference>
<dbReference type="InterPro" id="IPR002197">
    <property type="entry name" value="HTH_Fis"/>
</dbReference>
<dbReference type="CDD" id="cd00009">
    <property type="entry name" value="AAA"/>
    <property type="match status" value="1"/>
</dbReference>
<feature type="modified residue" description="4-aspartylphosphate" evidence="6">
    <location>
        <position position="52"/>
    </location>
</feature>
<evidence type="ECO:0000256" key="5">
    <source>
        <dbReference type="ARBA" id="ARBA00023163"/>
    </source>
</evidence>
<dbReference type="GO" id="GO:0005524">
    <property type="term" value="F:ATP binding"/>
    <property type="evidence" value="ECO:0007669"/>
    <property type="project" value="UniProtKB-KW"/>
</dbReference>
<name>A0A6N2ZHU2_9BACT</name>
<dbReference type="PRINTS" id="PR01590">
    <property type="entry name" value="HTHFIS"/>
</dbReference>
<dbReference type="InterPro" id="IPR001789">
    <property type="entry name" value="Sig_transdc_resp-reg_receiver"/>
</dbReference>
<dbReference type="SUPFAM" id="SSF46689">
    <property type="entry name" value="Homeodomain-like"/>
    <property type="match status" value="1"/>
</dbReference>
<evidence type="ECO:0000259" key="8">
    <source>
        <dbReference type="PROSITE" id="PS50110"/>
    </source>
</evidence>
<dbReference type="GO" id="GO:0000160">
    <property type="term" value="P:phosphorelay signal transduction system"/>
    <property type="evidence" value="ECO:0007669"/>
    <property type="project" value="InterPro"/>
</dbReference>
<evidence type="ECO:0000256" key="3">
    <source>
        <dbReference type="ARBA" id="ARBA00023015"/>
    </source>
</evidence>
<dbReference type="InterPro" id="IPR058031">
    <property type="entry name" value="AAA_lid_NorR"/>
</dbReference>
<dbReference type="InterPro" id="IPR002078">
    <property type="entry name" value="Sigma_54_int"/>
</dbReference>
<dbReference type="InterPro" id="IPR027417">
    <property type="entry name" value="P-loop_NTPase"/>
</dbReference>
<dbReference type="EMBL" id="CACRUT010000006">
    <property type="protein sequence ID" value="VYT79109.1"/>
    <property type="molecule type" value="Genomic_DNA"/>
</dbReference>
<keyword evidence="5" id="KW-0804">Transcription</keyword>
<keyword evidence="2" id="KW-0067">ATP-binding</keyword>
<dbReference type="PROSITE" id="PS50110">
    <property type="entry name" value="RESPONSE_REGULATORY"/>
    <property type="match status" value="1"/>
</dbReference>
<protein>
    <submittedName>
        <fullName evidence="9">Transcriptional regulatory protein ZraR</fullName>
    </submittedName>
</protein>